<sequence length="352" mass="39464">MKKTKNNKGNIINGIIIAITVIILLCYMFFVDGIDNIIAVFQNAKLLWLVAGALCMVLYWAIEAAIVHCATKCFPQKLPYRQVFQTTMIGQFFNCVTPSATGGQPMQIYHMNKIGFGAGYATSSLLVRFIVYQLGLTVYSIVVLCFQYKEFASQIKGFKYLIIFGFILNTAVAIGLLLIGFTKNFAKKAMHGICRLLAKLHLLKNLEKKLEIVDREVDSFHDGFRIIRKNITRLCIMFIMTILQLSFFFFVPVTIAFSFGVPSIPIFTMMAAASCVQMASSFIPLPGAAGGAELSFFMLFGMFFPAAKLSSAVLVWRLFTFYFPILCGMFFSRNLFGKRKEILASTSQSIQD</sequence>
<evidence type="ECO:0000256" key="4">
    <source>
        <dbReference type="ARBA" id="ARBA00022989"/>
    </source>
</evidence>
<dbReference type="RefSeq" id="WP_186995815.1">
    <property type="nucleotide sequence ID" value="NZ_JACOQK010000001.1"/>
</dbReference>
<dbReference type="InterPro" id="IPR022791">
    <property type="entry name" value="L-PG_synthase/AglD"/>
</dbReference>
<dbReference type="EMBL" id="JACOQK010000001">
    <property type="protein sequence ID" value="MBC5786498.1"/>
    <property type="molecule type" value="Genomic_DNA"/>
</dbReference>
<evidence type="ECO:0000256" key="1">
    <source>
        <dbReference type="ARBA" id="ARBA00004651"/>
    </source>
</evidence>
<evidence type="ECO:0000313" key="8">
    <source>
        <dbReference type="Proteomes" id="UP000649151"/>
    </source>
</evidence>
<evidence type="ECO:0000256" key="3">
    <source>
        <dbReference type="ARBA" id="ARBA00022692"/>
    </source>
</evidence>
<keyword evidence="5 6" id="KW-0472">Membrane</keyword>
<feature type="transmembrane region" description="Helical" evidence="6">
    <location>
        <begin position="161"/>
        <end position="181"/>
    </location>
</feature>
<accession>A0ABR7IN32</accession>
<keyword evidence="2" id="KW-1003">Cell membrane</keyword>
<reference evidence="7 8" key="1">
    <citation type="submission" date="2020-08" db="EMBL/GenBank/DDBJ databases">
        <title>Genome public.</title>
        <authorList>
            <person name="Liu C."/>
            <person name="Sun Q."/>
        </authorList>
    </citation>
    <scope>NUCLEOTIDE SEQUENCE [LARGE SCALE GENOMIC DNA]</scope>
    <source>
        <strain evidence="7 8">NSJ-27</strain>
    </source>
</reference>
<evidence type="ECO:0000313" key="7">
    <source>
        <dbReference type="EMBL" id="MBC5786498.1"/>
    </source>
</evidence>
<feature type="transmembrane region" description="Helical" evidence="6">
    <location>
        <begin position="46"/>
        <end position="71"/>
    </location>
</feature>
<evidence type="ECO:0000256" key="2">
    <source>
        <dbReference type="ARBA" id="ARBA00022475"/>
    </source>
</evidence>
<proteinExistence type="inferred from homology"/>
<feature type="transmembrane region" description="Helical" evidence="6">
    <location>
        <begin position="129"/>
        <end position="149"/>
    </location>
</feature>
<keyword evidence="8" id="KW-1185">Reference proteome</keyword>
<feature type="transmembrane region" description="Helical" evidence="6">
    <location>
        <begin position="12"/>
        <end position="34"/>
    </location>
</feature>
<dbReference type="NCBIfam" id="TIGR00374">
    <property type="entry name" value="flippase-like domain"/>
    <property type="match status" value="1"/>
</dbReference>
<keyword evidence="6" id="KW-0046">Antibiotic resistance</keyword>
<keyword evidence="6" id="KW-0443">Lipid metabolism</keyword>
<feature type="transmembrane region" description="Helical" evidence="6">
    <location>
        <begin position="290"/>
        <end position="307"/>
    </location>
</feature>
<dbReference type="PANTHER" id="PTHR37693:SF1">
    <property type="entry name" value="INTEGRAL MEMBRANE PROTEIN"/>
    <property type="match status" value="1"/>
</dbReference>
<dbReference type="EC" id="2.3.2.3" evidence="6"/>
<keyword evidence="4 6" id="KW-1133">Transmembrane helix</keyword>
<feature type="transmembrane region" description="Helical" evidence="6">
    <location>
        <begin position="234"/>
        <end position="257"/>
    </location>
</feature>
<dbReference type="Pfam" id="PF03706">
    <property type="entry name" value="LPG_synthase_TM"/>
    <property type="match status" value="1"/>
</dbReference>
<name>A0ABR7IN32_9CLOT</name>
<gene>
    <name evidence="6" type="primary">mprF</name>
    <name evidence="7" type="ORF">H8Z77_00440</name>
</gene>
<keyword evidence="3 6" id="KW-0812">Transmembrane</keyword>
<evidence type="ECO:0000256" key="5">
    <source>
        <dbReference type="ARBA" id="ARBA00023136"/>
    </source>
</evidence>
<protein>
    <recommendedName>
        <fullName evidence="6">Phosphatidylglycerol lysyltransferase</fullName>
        <ecNumber evidence="6">2.3.2.3</ecNumber>
    </recommendedName>
    <alternativeName>
        <fullName evidence="6">Lysylphosphatidylglycerol synthase</fullName>
    </alternativeName>
</protein>
<organism evidence="7 8">
    <name type="scientific">Clostridium facile</name>
    <dbReference type="NCBI Taxonomy" id="2763035"/>
    <lineage>
        <taxon>Bacteria</taxon>
        <taxon>Bacillati</taxon>
        <taxon>Bacillota</taxon>
        <taxon>Clostridia</taxon>
        <taxon>Eubacteriales</taxon>
        <taxon>Clostridiaceae</taxon>
        <taxon>Clostridium</taxon>
    </lineage>
</organism>
<dbReference type="Proteomes" id="UP000649151">
    <property type="component" value="Unassembled WGS sequence"/>
</dbReference>
<evidence type="ECO:0000256" key="6">
    <source>
        <dbReference type="RuleBase" id="RU363042"/>
    </source>
</evidence>
<keyword evidence="6" id="KW-0808">Transferase</keyword>
<dbReference type="PANTHER" id="PTHR37693">
    <property type="entry name" value="PHOSPHATIDYLGLYCEROL LYSYLTRANSFERASE"/>
    <property type="match status" value="1"/>
</dbReference>
<comment type="caution">
    <text evidence="7">The sequence shown here is derived from an EMBL/GenBank/DDBJ whole genome shotgun (WGS) entry which is preliminary data.</text>
</comment>
<feature type="transmembrane region" description="Helical" evidence="6">
    <location>
        <begin position="313"/>
        <end position="331"/>
    </location>
</feature>
<comment type="catalytic activity">
    <reaction evidence="6">
        <text>L-lysyl-tRNA(Lys) + a 1,2-diacyl-sn-glycero-3-phospho-(1'-sn-glycerol) = a 1,2-diacyl-sn-glycero-3-phospho-1'-(3'-O-L-lysyl)-sn-glycerol + tRNA(Lys)</text>
        <dbReference type="Rhea" id="RHEA:10668"/>
        <dbReference type="Rhea" id="RHEA-COMP:9696"/>
        <dbReference type="Rhea" id="RHEA-COMP:9697"/>
        <dbReference type="ChEBI" id="CHEBI:64716"/>
        <dbReference type="ChEBI" id="CHEBI:75792"/>
        <dbReference type="ChEBI" id="CHEBI:78442"/>
        <dbReference type="ChEBI" id="CHEBI:78529"/>
        <dbReference type="EC" id="2.3.2.3"/>
    </reaction>
</comment>
<comment type="function">
    <text evidence="6">Catalyzes the transfer of a lysyl group from L-lysyl-tRNA(Lys) to membrane-bound phosphatidylglycerol (PG), which produces lysylphosphatidylglycerol (LPG), a major component of the bacterial membrane with a positive net charge. LPG synthesis contributes to bacterial virulence as it is involved in the resistance mechanism against cationic antimicrobial peptides (CAMP) produces by the host's immune system (defensins, cathelicidins) and by the competing microorganisms.</text>
</comment>
<comment type="similarity">
    <text evidence="6">Belongs to the LPG synthase family.</text>
</comment>
<comment type="subcellular location">
    <subcellularLocation>
        <location evidence="1 6">Cell membrane</location>
        <topology evidence="1 6">Multi-pass membrane protein</topology>
    </subcellularLocation>
</comment>